<feature type="compositionally biased region" description="Polar residues" evidence="1">
    <location>
        <begin position="26"/>
        <end position="43"/>
    </location>
</feature>
<reference evidence="2 3" key="2">
    <citation type="journal article" date="2016" name="Int. J. Syst. Evol. Microbiol.">
        <title>Flavisolibacter tropicus sp. nov., isolated from tropical soil.</title>
        <authorList>
            <person name="Lee J.J."/>
            <person name="Kang M.S."/>
            <person name="Kim G.S."/>
            <person name="Lee C.S."/>
            <person name="Lim S."/>
            <person name="Lee J."/>
            <person name="Roh S.H."/>
            <person name="Kang H."/>
            <person name="Ha J.M."/>
            <person name="Bae S."/>
            <person name="Jung H.Y."/>
            <person name="Kim M.K."/>
        </authorList>
    </citation>
    <scope>NUCLEOTIDE SEQUENCE [LARGE SCALE GENOMIC DNA]</scope>
    <source>
        <strain evidence="2 3">LCS9</strain>
    </source>
</reference>
<dbReference type="AlphaFoldDB" id="A0A172TYV8"/>
<evidence type="ECO:0000256" key="1">
    <source>
        <dbReference type="SAM" id="MobiDB-lite"/>
    </source>
</evidence>
<sequence length="74" mass="8578">MQNNQQNKGPQQQGPERDQNNKDMNQEQVNNESLNTANQQPVQNLRDKNVSSGRSYDYGADYYSPEQDSERDRS</sequence>
<organism evidence="2 3">
    <name type="scientific">Flavisolibacter tropicus</name>
    <dbReference type="NCBI Taxonomy" id="1492898"/>
    <lineage>
        <taxon>Bacteria</taxon>
        <taxon>Pseudomonadati</taxon>
        <taxon>Bacteroidota</taxon>
        <taxon>Chitinophagia</taxon>
        <taxon>Chitinophagales</taxon>
        <taxon>Chitinophagaceae</taxon>
        <taxon>Flavisolibacter</taxon>
    </lineage>
</organism>
<dbReference type="Proteomes" id="UP000077177">
    <property type="component" value="Chromosome"/>
</dbReference>
<feature type="compositionally biased region" description="Low complexity" evidence="1">
    <location>
        <begin position="1"/>
        <end position="14"/>
    </location>
</feature>
<evidence type="ECO:0000313" key="3">
    <source>
        <dbReference type="Proteomes" id="UP000077177"/>
    </source>
</evidence>
<proteinExistence type="predicted"/>
<dbReference type="STRING" id="1492898.SY85_18495"/>
<keyword evidence="3" id="KW-1185">Reference proteome</keyword>
<reference evidence="3" key="1">
    <citation type="submission" date="2015-01" db="EMBL/GenBank/DDBJ databases">
        <title>Flavisolibacter sp./LCS9/ whole genome sequencing.</title>
        <authorList>
            <person name="Kim M.K."/>
            <person name="Srinivasan S."/>
            <person name="Lee J.-J."/>
        </authorList>
    </citation>
    <scope>NUCLEOTIDE SEQUENCE [LARGE SCALE GENOMIC DNA]</scope>
    <source>
        <strain evidence="3">LCS9</strain>
    </source>
</reference>
<feature type="region of interest" description="Disordered" evidence="1">
    <location>
        <begin position="1"/>
        <end position="74"/>
    </location>
</feature>
<name>A0A172TYV8_9BACT</name>
<feature type="compositionally biased region" description="Basic and acidic residues" evidence="1">
    <location>
        <begin position="15"/>
        <end position="25"/>
    </location>
</feature>
<accession>A0A172TYV8</accession>
<dbReference type="RefSeq" id="WP_066406412.1">
    <property type="nucleotide sequence ID" value="NZ_CP011390.1"/>
</dbReference>
<dbReference type="KEGG" id="fla:SY85_18495"/>
<protein>
    <submittedName>
        <fullName evidence="2">Uncharacterized protein</fullName>
    </submittedName>
</protein>
<dbReference type="EMBL" id="CP011390">
    <property type="protein sequence ID" value="ANE52186.1"/>
    <property type="molecule type" value="Genomic_DNA"/>
</dbReference>
<gene>
    <name evidence="2" type="ORF">SY85_18495</name>
</gene>
<evidence type="ECO:0000313" key="2">
    <source>
        <dbReference type="EMBL" id="ANE52186.1"/>
    </source>
</evidence>